<dbReference type="KEGG" id="spat:A0O21_05495"/>
<keyword evidence="2" id="KW-0812">Transmembrane</keyword>
<accession>A0A172Q7X5</accession>
<keyword evidence="4" id="KW-1185">Reference proteome</keyword>
<evidence type="ECO:0000313" key="4">
    <source>
        <dbReference type="Proteomes" id="UP000077317"/>
    </source>
</evidence>
<evidence type="ECO:0000313" key="3">
    <source>
        <dbReference type="EMBL" id="AND79522.1"/>
    </source>
</evidence>
<dbReference type="OrthoDB" id="2228380at2"/>
<dbReference type="EMBL" id="CP014699">
    <property type="protein sequence ID" value="AND79522.1"/>
    <property type="molecule type" value="Genomic_DNA"/>
</dbReference>
<evidence type="ECO:0000256" key="2">
    <source>
        <dbReference type="SAM" id="Phobius"/>
    </source>
</evidence>
<protein>
    <submittedName>
        <fullName evidence="3">Uncharacterized protein</fullName>
    </submittedName>
</protein>
<sequence length="194" mass="21197">MARHRKKADNSNTLRIFLILGVVLLALGLIIFAVSSYINNRESSTTTSSSTAQTLMSSSDTSENTETSQTDQALDIAALANEDYNSAAGVWLSSNGNSLTFNAEGLESSDIQGTIDFTITPYQQLDDNTYLATLTSADGSLVYDLYFIKAGSELPEDYFAEGYTDTSDHDKDRLYITSDLVGGEDYADNILYRQ</sequence>
<dbReference type="Proteomes" id="UP000077317">
    <property type="component" value="Chromosome"/>
</dbReference>
<feature type="compositionally biased region" description="Low complexity" evidence="1">
    <location>
        <begin position="43"/>
        <end position="70"/>
    </location>
</feature>
<proteinExistence type="predicted"/>
<dbReference type="RefSeq" id="WP_067062512.1">
    <property type="nucleotide sequence ID" value="NZ_CP014699.1"/>
</dbReference>
<feature type="transmembrane region" description="Helical" evidence="2">
    <location>
        <begin position="12"/>
        <end position="38"/>
    </location>
</feature>
<gene>
    <name evidence="3" type="ORF">A0O21_05495</name>
</gene>
<keyword evidence="2" id="KW-1133">Transmembrane helix</keyword>
<evidence type="ECO:0000256" key="1">
    <source>
        <dbReference type="SAM" id="MobiDB-lite"/>
    </source>
</evidence>
<name>A0A172Q7X5_9STRE</name>
<reference evidence="4" key="2">
    <citation type="submission" date="2016-03" db="EMBL/GenBank/DDBJ databases">
        <title>Streptococcus antelopensis sp. nov., isolated from the feces of the Tibetan antelope (Pantholops hodgsonii) in Hoh Xil National Nature Reserve, Qinghai, China.</title>
        <authorList>
            <person name="Bai X."/>
        </authorList>
    </citation>
    <scope>NUCLEOTIDE SEQUENCE [LARGE SCALE GENOMIC DNA]</scope>
    <source>
        <strain evidence="4">TA 26</strain>
    </source>
</reference>
<reference evidence="3 4" key="1">
    <citation type="journal article" date="2016" name="Int. J. Syst. Evol. Microbiol.">
        <title>Streptococcuspantholopis sp. nov., isolated from faeces of the Tibetan antelope (Pantholops hodgsonii).</title>
        <authorList>
            <person name="Bai X."/>
            <person name="Xiong Y."/>
            <person name="Lu S."/>
            <person name="Jin D."/>
            <person name="Lai X."/>
            <person name="Yang J."/>
            <person name="Niu L."/>
            <person name="Hu S."/>
            <person name="Meng X."/>
            <person name="Pu J."/>
            <person name="Ye C."/>
            <person name="Xu J."/>
        </authorList>
    </citation>
    <scope>NUCLEOTIDE SEQUENCE [LARGE SCALE GENOMIC DNA]</scope>
    <source>
        <strain evidence="3 4">TA 26</strain>
    </source>
</reference>
<keyword evidence="2" id="KW-0472">Membrane</keyword>
<organism evidence="3 4">
    <name type="scientific">Streptococcus pantholopis</name>
    <dbReference type="NCBI Taxonomy" id="1811193"/>
    <lineage>
        <taxon>Bacteria</taxon>
        <taxon>Bacillati</taxon>
        <taxon>Bacillota</taxon>
        <taxon>Bacilli</taxon>
        <taxon>Lactobacillales</taxon>
        <taxon>Streptococcaceae</taxon>
        <taxon>Streptococcus</taxon>
    </lineage>
</organism>
<feature type="region of interest" description="Disordered" evidence="1">
    <location>
        <begin position="42"/>
        <end position="70"/>
    </location>
</feature>
<dbReference type="AlphaFoldDB" id="A0A172Q7X5"/>